<feature type="region of interest" description="Disordered" evidence="1">
    <location>
        <begin position="306"/>
        <end position="325"/>
    </location>
</feature>
<name>A0A0A2F0J8_9PORP</name>
<dbReference type="Proteomes" id="UP000030146">
    <property type="component" value="Unassembled WGS sequence"/>
</dbReference>
<reference evidence="3 4" key="1">
    <citation type="submission" date="2014-08" db="EMBL/GenBank/DDBJ databases">
        <title>Porphyromonas gulae strain:COT-052_OH3439 Genome sequencing.</title>
        <authorList>
            <person name="Wallis C."/>
            <person name="Deusch O."/>
            <person name="O'Flynn C."/>
            <person name="Davis I."/>
            <person name="Jospin G."/>
            <person name="Darling A.E."/>
            <person name="Coil D.A."/>
            <person name="Alexiev A."/>
            <person name="Horsfall A."/>
            <person name="Kirkwood N."/>
            <person name="Harris S."/>
            <person name="Eisen J.A."/>
        </authorList>
    </citation>
    <scope>NUCLEOTIDE SEQUENCE [LARGE SCALE GENOMIC DNA]</scope>
    <source>
        <strain evidence="4">COT-052 OH3439</strain>
    </source>
</reference>
<keyword evidence="4" id="KW-1185">Reference proteome</keyword>
<keyword evidence="2" id="KW-1133">Transmembrane helix</keyword>
<protein>
    <recommendedName>
        <fullName evidence="5">Peptidoglycan-binding protein LysM</fullName>
    </recommendedName>
</protein>
<keyword evidence="2" id="KW-0812">Transmembrane</keyword>
<evidence type="ECO:0000313" key="3">
    <source>
        <dbReference type="EMBL" id="KGN83550.1"/>
    </source>
</evidence>
<gene>
    <name evidence="3" type="ORF">HR15_11840</name>
</gene>
<dbReference type="AlphaFoldDB" id="A0A0A2F0J8"/>
<feature type="transmembrane region" description="Helical" evidence="2">
    <location>
        <begin position="276"/>
        <end position="296"/>
    </location>
</feature>
<keyword evidence="2" id="KW-0472">Membrane</keyword>
<evidence type="ECO:0000256" key="2">
    <source>
        <dbReference type="SAM" id="Phobius"/>
    </source>
</evidence>
<dbReference type="Gene3D" id="3.10.350.10">
    <property type="entry name" value="LysM domain"/>
    <property type="match status" value="1"/>
</dbReference>
<evidence type="ECO:0000313" key="4">
    <source>
        <dbReference type="Proteomes" id="UP000030146"/>
    </source>
</evidence>
<evidence type="ECO:0008006" key="5">
    <source>
        <dbReference type="Google" id="ProtNLM"/>
    </source>
</evidence>
<evidence type="ECO:0000256" key="1">
    <source>
        <dbReference type="SAM" id="MobiDB-lite"/>
    </source>
</evidence>
<dbReference type="InterPro" id="IPR036779">
    <property type="entry name" value="LysM_dom_sf"/>
</dbReference>
<feature type="region of interest" description="Disordered" evidence="1">
    <location>
        <begin position="196"/>
        <end position="272"/>
    </location>
</feature>
<organism evidence="3 4">
    <name type="scientific">Porphyromonas gulae</name>
    <dbReference type="NCBI Taxonomy" id="111105"/>
    <lineage>
        <taxon>Bacteria</taxon>
        <taxon>Pseudomonadati</taxon>
        <taxon>Bacteroidota</taxon>
        <taxon>Bacteroidia</taxon>
        <taxon>Bacteroidales</taxon>
        <taxon>Porphyromonadaceae</taxon>
        <taxon>Porphyromonas</taxon>
    </lineage>
</organism>
<dbReference type="EMBL" id="JRAK01000163">
    <property type="protein sequence ID" value="KGN83550.1"/>
    <property type="molecule type" value="Genomic_DNA"/>
</dbReference>
<comment type="caution">
    <text evidence="3">The sequence shown here is derived from an EMBL/GenBank/DDBJ whole genome shotgun (WGS) entry which is preliminary data.</text>
</comment>
<sequence length="422" mass="47011">MIQQELWIAQLATASGVDVSTSNELWSHYCRLMGQFLSKGDAVRQDGIGLWQAVKADEYVGIRPDGLRVLVPPRIELRLTSSSSSAIRETIPHALIDLVPYTEEVVMRWWKAIPELLSELLRRGHPVSWSQFGRFEPVKEGDDLTGYRFIAEGELSEVLNRPFSMFPQVDLLPTGEIPDTITKPLVEEGVSFVSLHEESQEEVAEPQEIPIPAESDADRSVQTEADILPAPAEEKALTEEPLPDTEEVPQPAAKEPSAPTEEPAEKKERGQKSRRTTAIVFLTVLILGAAAAYLLLYRMPVLSTKEPTRQEPPVRMSSPVDTTAKTTDTVKTVPAATDLGRIVIRKGDILARIALEKYGDRVFWVYIYEENKEKIADPNNIPLGTELVLPLPEKYGIDAADTASLRRALALQFRIGMREGRQ</sequence>
<dbReference type="RefSeq" id="WP_039426921.1">
    <property type="nucleotide sequence ID" value="NZ_JRAK01000163.1"/>
</dbReference>
<accession>A0A0A2F0J8</accession>
<proteinExistence type="predicted"/>